<protein>
    <recommendedName>
        <fullName evidence="5">Aromatic acid exporter family member 1</fullName>
    </recommendedName>
</protein>
<keyword evidence="2" id="KW-0472">Membrane</keyword>
<gene>
    <name evidence="3" type="ORF">BAURA86_00579</name>
</gene>
<name>A0A2H1IIP9_BREAU</name>
<evidence type="ECO:0000256" key="1">
    <source>
        <dbReference type="SAM" id="MobiDB-lite"/>
    </source>
</evidence>
<dbReference type="EMBL" id="FXZI01000002">
    <property type="protein sequence ID" value="SMX75063.1"/>
    <property type="molecule type" value="Genomic_DNA"/>
</dbReference>
<accession>A0A2H1IIP9</accession>
<proteinExistence type="predicted"/>
<sequence length="306" mass="33936">MTAPNKTDIHSTIGVGLSFLIGNFLGVSLWTFAFALFVGLAGARMSWIRDEGVAIATTAIFILGSGFESQQPMLLERIGELTLGVVVGLAVNLLIIPPLRDQQASRYVDSINRRMGGVLVNMGEELSTSWDTDKADEWFRETNSMTEELDTAWQSVRFARESQRMNPRTRLRASSSSSGTRVTRAGADTSRVSYENILGRVDEGVSHLRNLTRTLRETSYVEGEWDSQFRRQWSDVVRDAGYAIADPDADVEPIGERLDRLSSGLAHEGLPRESWPLYGSLITSMRHIAVIVDDVASDRSAREANH</sequence>
<dbReference type="AlphaFoldDB" id="A0A2H1IIP9"/>
<evidence type="ECO:0000313" key="4">
    <source>
        <dbReference type="Proteomes" id="UP000234300"/>
    </source>
</evidence>
<feature type="region of interest" description="Disordered" evidence="1">
    <location>
        <begin position="164"/>
        <end position="186"/>
    </location>
</feature>
<keyword evidence="2" id="KW-0812">Transmembrane</keyword>
<evidence type="ECO:0000256" key="2">
    <source>
        <dbReference type="SAM" id="Phobius"/>
    </source>
</evidence>
<feature type="compositionally biased region" description="Polar residues" evidence="1">
    <location>
        <begin position="172"/>
        <end position="181"/>
    </location>
</feature>
<evidence type="ECO:0008006" key="5">
    <source>
        <dbReference type="Google" id="ProtNLM"/>
    </source>
</evidence>
<evidence type="ECO:0000313" key="3">
    <source>
        <dbReference type="EMBL" id="SMX75063.1"/>
    </source>
</evidence>
<keyword evidence="2" id="KW-1133">Transmembrane helix</keyword>
<reference evidence="3 4" key="1">
    <citation type="submission" date="2017-03" db="EMBL/GenBank/DDBJ databases">
        <authorList>
            <person name="Afonso C.L."/>
            <person name="Miller P.J."/>
            <person name="Scott M.A."/>
            <person name="Spackman E."/>
            <person name="Goraichik I."/>
            <person name="Dimitrov K.M."/>
            <person name="Suarez D.L."/>
            <person name="Swayne D.E."/>
        </authorList>
    </citation>
    <scope>NUCLEOTIDE SEQUENCE [LARGE SCALE GENOMIC DNA]</scope>
    <source>
        <strain evidence="4">8(6)</strain>
    </source>
</reference>
<organism evidence="3 4">
    <name type="scientific">Brevibacterium aurantiacum</name>
    <dbReference type="NCBI Taxonomy" id="273384"/>
    <lineage>
        <taxon>Bacteria</taxon>
        <taxon>Bacillati</taxon>
        <taxon>Actinomycetota</taxon>
        <taxon>Actinomycetes</taxon>
        <taxon>Micrococcales</taxon>
        <taxon>Brevibacteriaceae</taxon>
        <taxon>Brevibacterium</taxon>
    </lineage>
</organism>
<feature type="transmembrane region" description="Helical" evidence="2">
    <location>
        <begin position="52"/>
        <end position="69"/>
    </location>
</feature>
<feature type="transmembrane region" description="Helical" evidence="2">
    <location>
        <begin position="20"/>
        <end position="40"/>
    </location>
</feature>
<dbReference type="Proteomes" id="UP000234300">
    <property type="component" value="Unassembled WGS sequence"/>
</dbReference>
<feature type="transmembrane region" description="Helical" evidence="2">
    <location>
        <begin position="81"/>
        <end position="99"/>
    </location>
</feature>